<dbReference type="InterPro" id="IPR007210">
    <property type="entry name" value="ABC_Gly_betaine_transp_sub-bd"/>
</dbReference>
<keyword evidence="3" id="KW-1185">Reference proteome</keyword>
<reference evidence="2 3" key="1">
    <citation type="submission" date="2016-10" db="EMBL/GenBank/DDBJ databases">
        <authorList>
            <person name="de Groot N.N."/>
        </authorList>
    </citation>
    <scope>NUCLEOTIDE SEQUENCE [LARGE SCALE GENOMIC DNA]</scope>
    <source>
        <strain evidence="2 3">DSM 13305</strain>
    </source>
</reference>
<dbReference type="Gene3D" id="3.40.190.10">
    <property type="entry name" value="Periplasmic binding protein-like II"/>
    <property type="match status" value="1"/>
</dbReference>
<evidence type="ECO:0000313" key="2">
    <source>
        <dbReference type="EMBL" id="SEP30198.1"/>
    </source>
</evidence>
<dbReference type="SUPFAM" id="SSF53850">
    <property type="entry name" value="Periplasmic binding protein-like II"/>
    <property type="match status" value="1"/>
</dbReference>
<protein>
    <submittedName>
        <fullName evidence="2">Osmoprotectant transport system substrate-binding protein</fullName>
    </submittedName>
</protein>
<dbReference type="Proteomes" id="UP000198847">
    <property type="component" value="Unassembled WGS sequence"/>
</dbReference>
<evidence type="ECO:0000313" key="3">
    <source>
        <dbReference type="Proteomes" id="UP000198847"/>
    </source>
</evidence>
<dbReference type="AlphaFoldDB" id="A0A1H8WSZ3"/>
<dbReference type="CDD" id="cd13615">
    <property type="entry name" value="PBP2_ProWY"/>
    <property type="match status" value="1"/>
</dbReference>
<dbReference type="EMBL" id="FODY01000017">
    <property type="protein sequence ID" value="SEP30198.1"/>
    <property type="molecule type" value="Genomic_DNA"/>
</dbReference>
<evidence type="ECO:0000259" key="1">
    <source>
        <dbReference type="Pfam" id="PF04069"/>
    </source>
</evidence>
<accession>A0A1H8WSZ3</accession>
<proteinExistence type="predicted"/>
<dbReference type="STRING" id="112903.SAMN04490178_11759"/>
<sequence>MFGKKAKTLIGSILTLGVLALGLTGCGGEKAADSKAAAGKPTIKVGSKDFTESLILGELYALALEKQGYKVERKLNLGSAIVHDSLVNGDIDFYPEYTGTGLLSVLKEAPLFDSKQVYDEVSAKYKEKFKLIWLNPSTANDSQGLVIAKRAADKYGIRTISDLQKHAADIRFASQGQFDEREDGLPALTKAYGEFKFKERKLYDNGLKYDVLHNDEADVAVAYTTEGQLSKDEFVVLEDDKHVWPPYNIAPVIRQDVLEKNPEIKDILNKVTAAIDNKTIIKLNAEVDINKREYTEVAKEFFEQLK</sequence>
<dbReference type="PROSITE" id="PS51257">
    <property type="entry name" value="PROKAR_LIPOPROTEIN"/>
    <property type="match status" value="1"/>
</dbReference>
<dbReference type="Gene3D" id="3.40.190.120">
    <property type="entry name" value="Osmoprotection protein (prox), domain 2"/>
    <property type="match status" value="1"/>
</dbReference>
<dbReference type="Pfam" id="PF04069">
    <property type="entry name" value="OpuAC"/>
    <property type="match status" value="1"/>
</dbReference>
<dbReference type="RefSeq" id="WP_091748530.1">
    <property type="nucleotide sequence ID" value="NZ_FODY01000017.1"/>
</dbReference>
<name>A0A1H8WSZ3_9FIRM</name>
<dbReference type="GO" id="GO:0022857">
    <property type="term" value="F:transmembrane transporter activity"/>
    <property type="evidence" value="ECO:0007669"/>
    <property type="project" value="InterPro"/>
</dbReference>
<dbReference type="GO" id="GO:0043190">
    <property type="term" value="C:ATP-binding cassette (ABC) transporter complex"/>
    <property type="evidence" value="ECO:0007669"/>
    <property type="project" value="InterPro"/>
</dbReference>
<feature type="domain" description="ABC-type glycine betaine transport system substrate-binding" evidence="1">
    <location>
        <begin position="42"/>
        <end position="303"/>
    </location>
</feature>
<organism evidence="2 3">
    <name type="scientific">Propionispora vibrioides</name>
    <dbReference type="NCBI Taxonomy" id="112903"/>
    <lineage>
        <taxon>Bacteria</taxon>
        <taxon>Bacillati</taxon>
        <taxon>Bacillota</taxon>
        <taxon>Negativicutes</taxon>
        <taxon>Selenomonadales</taxon>
        <taxon>Sporomusaceae</taxon>
        <taxon>Propionispora</taxon>
    </lineage>
</organism>
<gene>
    <name evidence="2" type="ORF">SAMN04490178_11759</name>
</gene>
<dbReference type="OrthoDB" id="9801163at2"/>